<sequence>MSGAGENRWRRPGQGNNQNRNSGANTPTKEAGRQQAPSTTTGNAWGGKGKTAGPAPAPAAQTNAPAVHHVPVRDFNSNEVRDFLKKSTSTTILIHGKILGPYVLEACALPLLKSHADHITEYIENTAGTVHQTRKKDTETNNVLADKPSVHHKVQGDSVAKRASGAWGSRGNMSHLMPGGQDFFALLRKQLSAVDQSKPVQ</sequence>
<feature type="region of interest" description="Disordered" evidence="1">
    <location>
        <begin position="1"/>
        <end position="73"/>
    </location>
</feature>
<dbReference type="Proteomes" id="UP000001055">
    <property type="component" value="Unassembled WGS sequence"/>
</dbReference>
<evidence type="ECO:0000256" key="1">
    <source>
        <dbReference type="SAM" id="MobiDB-lite"/>
    </source>
</evidence>
<dbReference type="AlphaFoldDB" id="Q0V6G7"/>
<gene>
    <name evidence="2" type="ORF">SNOG_00397</name>
</gene>
<dbReference type="GeneID" id="5968337"/>
<accession>Q0V6G7</accession>
<proteinExistence type="predicted"/>
<organism evidence="2 3">
    <name type="scientific">Phaeosphaeria nodorum (strain SN15 / ATCC MYA-4574 / FGSC 10173)</name>
    <name type="common">Glume blotch fungus</name>
    <name type="synonym">Parastagonospora nodorum</name>
    <dbReference type="NCBI Taxonomy" id="321614"/>
    <lineage>
        <taxon>Eukaryota</taxon>
        <taxon>Fungi</taxon>
        <taxon>Dikarya</taxon>
        <taxon>Ascomycota</taxon>
        <taxon>Pezizomycotina</taxon>
        <taxon>Dothideomycetes</taxon>
        <taxon>Pleosporomycetidae</taxon>
        <taxon>Pleosporales</taxon>
        <taxon>Pleosporineae</taxon>
        <taxon>Phaeosphaeriaceae</taxon>
        <taxon>Parastagonospora</taxon>
    </lineage>
</organism>
<name>Q0V6G7_PHANO</name>
<protein>
    <submittedName>
        <fullName evidence="2">Uncharacterized protein</fullName>
    </submittedName>
</protein>
<dbReference type="STRING" id="321614.Q0V6G7"/>
<dbReference type="KEGG" id="pno:SNOG_00397"/>
<feature type="compositionally biased region" description="Low complexity" evidence="1">
    <location>
        <begin position="12"/>
        <end position="25"/>
    </location>
</feature>
<dbReference type="RefSeq" id="XP_001791083.1">
    <property type="nucleotide sequence ID" value="XM_001791031.1"/>
</dbReference>
<feature type="compositionally biased region" description="Low complexity" evidence="1">
    <location>
        <begin position="51"/>
        <end position="66"/>
    </location>
</feature>
<evidence type="ECO:0000313" key="2">
    <source>
        <dbReference type="EMBL" id="EAT91892.2"/>
    </source>
</evidence>
<dbReference type="InParanoid" id="Q0V6G7"/>
<dbReference type="VEuPathDB" id="FungiDB:JI435_003970"/>
<evidence type="ECO:0000313" key="3">
    <source>
        <dbReference type="Proteomes" id="UP000001055"/>
    </source>
</evidence>
<dbReference type="HOGENOM" id="CLU_117770_0_0_1"/>
<reference evidence="3" key="1">
    <citation type="journal article" date="2007" name="Plant Cell">
        <title>Dothideomycete-plant interactions illuminated by genome sequencing and EST analysis of the wheat pathogen Stagonospora nodorum.</title>
        <authorList>
            <person name="Hane J.K."/>
            <person name="Lowe R.G."/>
            <person name="Solomon P.S."/>
            <person name="Tan K.C."/>
            <person name="Schoch C.L."/>
            <person name="Spatafora J.W."/>
            <person name="Crous P.W."/>
            <person name="Kodira C."/>
            <person name="Birren B.W."/>
            <person name="Galagan J.E."/>
            <person name="Torriani S.F."/>
            <person name="McDonald B.A."/>
            <person name="Oliver R.P."/>
        </authorList>
    </citation>
    <scope>NUCLEOTIDE SEQUENCE [LARGE SCALE GENOMIC DNA]</scope>
    <source>
        <strain evidence="3">SN15 / ATCC MYA-4574 / FGSC 10173</strain>
    </source>
</reference>
<dbReference type="eggNOG" id="ENOG502SECU">
    <property type="taxonomic scope" value="Eukaryota"/>
</dbReference>
<dbReference type="EMBL" id="CH445325">
    <property type="protein sequence ID" value="EAT91892.2"/>
    <property type="molecule type" value="Genomic_DNA"/>
</dbReference>